<sequence>MLFYHASNRILPSAAMLPPDASVRRRRRQLLALGYCLSCLWNLASPFKSWYLARYGFVATNDILTLTLQWNTVLNSRLLTQLYAAAGIPLSAPLPPTRYINVFLDFVVVPRSQLLWAASFDATNGSAQLDVEGQSYRSGLDGYAERARFDTDISAFASSGFPLWGSEVITKFIPPQNAPTNLQEITEGVLCLRGINLEDYVYLVFQSLLQPYHRASDHAAVQAWRRAMFPHLNACLARRRVLVASATSTAAALTQLAAELATNFSVGLLNVAGSAQLYRPMTFKDGYIDLSGTRSGTVTYQISGPNPMHALSASSGFLNAMLVARETAWWCSIQYVDPVTNHSDPRQCFERFSSTLPSFFLGKYLDRNSGTRYLDSDAFTETSTLGQLTSYDYRRMTVVPLDAIRMATPGNLTGWNLLWKELLRAVGEDVLASDALEELCLVGDGCFSACANASASGGTTLTYRRGNTCVATADSIAHGLSDVFADMACFGLGHGQDAVLITSIAVDGTRKQATVAKTAGPTAIWACLIGGRTPQTSYPSLVVDLLTQGTQATLVVVKSNGSEAIVLNFLSLLALGGDAYFSLETGLYLRKLYLWYHAHRQLDMHAAQRIFSVVNSSVSGAIWARHRLFMRTAAFLGLCAWHLGAMQSGCAWADTIDDVSVDALYACHVDVWGHLASIADVLRLVSYSWNLFAMAFLDTMPGIAVNVAGYALAWLVLGLLPLTLLAACVAQMCAWRLVLPGLAWVHNQLFLVLLWAFVLGCLRRPIVQRHVVQCITPLLRVVRVRPQKLEKSSPYFSLIGPCIWIDTAEWRPEPTKYVPLSVLLECSNVRITNVIAHEYFACGLDDDARSAGSHAHGHPTWLHELDEYYVCVHACEQACYVRSCGTPAFSVTKT</sequence>
<dbReference type="AlphaFoldDB" id="A0A067BX37"/>
<dbReference type="GeneID" id="24133613"/>
<keyword evidence="1" id="KW-0812">Transmembrane</keyword>
<accession>A0A067BX37</accession>
<feature type="transmembrane region" description="Helical" evidence="1">
    <location>
        <begin position="744"/>
        <end position="762"/>
    </location>
</feature>
<proteinExistence type="predicted"/>
<dbReference type="EMBL" id="KK583262">
    <property type="protein sequence ID" value="KDO22828.1"/>
    <property type="molecule type" value="Genomic_DNA"/>
</dbReference>
<dbReference type="KEGG" id="spar:SPRG_11587"/>
<dbReference type="RefSeq" id="XP_012206499.1">
    <property type="nucleotide sequence ID" value="XM_012351109.1"/>
</dbReference>
<dbReference type="OMA" id="ARETAWW"/>
<name>A0A067BX37_SAPPC</name>
<evidence type="ECO:0000313" key="2">
    <source>
        <dbReference type="EMBL" id="KDO22828.1"/>
    </source>
</evidence>
<evidence type="ECO:0000256" key="1">
    <source>
        <dbReference type="SAM" id="Phobius"/>
    </source>
</evidence>
<feature type="transmembrane region" description="Helical" evidence="1">
    <location>
        <begin position="712"/>
        <end position="738"/>
    </location>
</feature>
<dbReference type="OrthoDB" id="74041at2759"/>
<keyword evidence="1" id="KW-1133">Transmembrane helix</keyword>
<dbReference type="Proteomes" id="UP000030745">
    <property type="component" value="Unassembled WGS sequence"/>
</dbReference>
<protein>
    <submittedName>
        <fullName evidence="2">Uncharacterized protein</fullName>
    </submittedName>
</protein>
<keyword evidence="1" id="KW-0472">Membrane</keyword>
<gene>
    <name evidence="2" type="ORF">SPRG_11587</name>
</gene>
<dbReference type="VEuPathDB" id="FungiDB:SPRG_11587"/>
<organism evidence="2 3">
    <name type="scientific">Saprolegnia parasitica (strain CBS 223.65)</name>
    <dbReference type="NCBI Taxonomy" id="695850"/>
    <lineage>
        <taxon>Eukaryota</taxon>
        <taxon>Sar</taxon>
        <taxon>Stramenopiles</taxon>
        <taxon>Oomycota</taxon>
        <taxon>Saprolegniomycetes</taxon>
        <taxon>Saprolegniales</taxon>
        <taxon>Saprolegniaceae</taxon>
        <taxon>Saprolegnia</taxon>
    </lineage>
</organism>
<reference evidence="2 3" key="1">
    <citation type="journal article" date="2013" name="PLoS Genet.">
        <title>Distinctive expansion of potential virulence genes in the genome of the oomycete fish pathogen Saprolegnia parasitica.</title>
        <authorList>
            <person name="Jiang R.H."/>
            <person name="de Bruijn I."/>
            <person name="Haas B.J."/>
            <person name="Belmonte R."/>
            <person name="Lobach L."/>
            <person name="Christie J."/>
            <person name="van den Ackerveken G."/>
            <person name="Bottin A."/>
            <person name="Bulone V."/>
            <person name="Diaz-Moreno S.M."/>
            <person name="Dumas B."/>
            <person name="Fan L."/>
            <person name="Gaulin E."/>
            <person name="Govers F."/>
            <person name="Grenville-Briggs L.J."/>
            <person name="Horner N.R."/>
            <person name="Levin J.Z."/>
            <person name="Mammella M."/>
            <person name="Meijer H.J."/>
            <person name="Morris P."/>
            <person name="Nusbaum C."/>
            <person name="Oome S."/>
            <person name="Phillips A.J."/>
            <person name="van Rooyen D."/>
            <person name="Rzeszutek E."/>
            <person name="Saraiva M."/>
            <person name="Secombes C.J."/>
            <person name="Seidl M.F."/>
            <person name="Snel B."/>
            <person name="Stassen J.H."/>
            <person name="Sykes S."/>
            <person name="Tripathy S."/>
            <person name="van den Berg H."/>
            <person name="Vega-Arreguin J.C."/>
            <person name="Wawra S."/>
            <person name="Young S.K."/>
            <person name="Zeng Q."/>
            <person name="Dieguez-Uribeondo J."/>
            <person name="Russ C."/>
            <person name="Tyler B.M."/>
            <person name="van West P."/>
        </authorList>
    </citation>
    <scope>NUCLEOTIDE SEQUENCE [LARGE SCALE GENOMIC DNA]</scope>
    <source>
        <strain evidence="2 3">CBS 223.65</strain>
    </source>
</reference>
<evidence type="ECO:0000313" key="3">
    <source>
        <dbReference type="Proteomes" id="UP000030745"/>
    </source>
</evidence>
<keyword evidence="3" id="KW-1185">Reference proteome</keyword>